<dbReference type="EMBL" id="ML170158">
    <property type="protein sequence ID" value="TDL27680.1"/>
    <property type="molecule type" value="Genomic_DNA"/>
</dbReference>
<dbReference type="AlphaFoldDB" id="A0A4Y7QL93"/>
<dbReference type="PANTHER" id="PTHR11404:SF6">
    <property type="entry name" value="SUPEROXIDE DISMUTASE [MN], MITOCHONDRIAL"/>
    <property type="match status" value="1"/>
</dbReference>
<evidence type="ECO:0000259" key="8">
    <source>
        <dbReference type="Pfam" id="PF02777"/>
    </source>
</evidence>
<dbReference type="GO" id="GO:0030145">
    <property type="term" value="F:manganese ion binding"/>
    <property type="evidence" value="ECO:0007669"/>
    <property type="project" value="TreeGrafter"/>
</dbReference>
<keyword evidence="5" id="KW-0560">Oxidoreductase</keyword>
<gene>
    <name evidence="9" type="ORF">BD410DRAFT_869046</name>
</gene>
<keyword evidence="3 7" id="KW-0479">Metal-binding</keyword>
<dbReference type="GO" id="GO:0004784">
    <property type="term" value="F:superoxide dismutase activity"/>
    <property type="evidence" value="ECO:0007669"/>
    <property type="project" value="UniProtKB-EC"/>
</dbReference>
<evidence type="ECO:0000256" key="6">
    <source>
        <dbReference type="ARBA" id="ARBA00049204"/>
    </source>
</evidence>
<dbReference type="VEuPathDB" id="FungiDB:BD410DRAFT_869046"/>
<dbReference type="PRINTS" id="PR01703">
    <property type="entry name" value="MNSODISMTASE"/>
</dbReference>
<dbReference type="Gene3D" id="1.10.287.990">
    <property type="entry name" value="Fe,Mn superoxide dismutase (SOD) domain"/>
    <property type="match status" value="1"/>
</dbReference>
<evidence type="ECO:0000256" key="5">
    <source>
        <dbReference type="ARBA" id="ARBA00023002"/>
    </source>
</evidence>
<dbReference type="SUPFAM" id="SSF46609">
    <property type="entry name" value="Fe,Mn superoxide dismutase (SOD), N-terminal domain"/>
    <property type="match status" value="1"/>
</dbReference>
<protein>
    <recommendedName>
        <fullName evidence="2">superoxide dismutase</fullName>
        <ecNumber evidence="2">1.15.1.1</ecNumber>
    </recommendedName>
</protein>
<proteinExistence type="inferred from homology"/>
<dbReference type="InterPro" id="IPR001189">
    <property type="entry name" value="Mn/Fe_SOD"/>
</dbReference>
<feature type="binding site" evidence="7">
    <location>
        <position position="133"/>
    </location>
    <ligand>
        <name>Mn(2+)</name>
        <dbReference type="ChEBI" id="CHEBI:29035"/>
    </ligand>
</feature>
<dbReference type="InterPro" id="IPR050265">
    <property type="entry name" value="Fe/Mn_Superoxide_Dismutase"/>
</dbReference>
<name>A0A4Y7QL93_9AGAM</name>
<comment type="similarity">
    <text evidence="1">Belongs to the iron/manganese superoxide dismutase family.</text>
</comment>
<sequence>MSSSMYFRRFNVSLKRKLSDLPYAYNALEPYISEQIMKLHHQKHHQTYVTALNTAEGAYANAKTPKERIGLQAALKFNGGGIEQASGSFDNFQKEFSKAALGIQGSGWAWLGVNPQTKLTNPLLTHYPVVGVDMWEHAFYLQYQNVKPNYLEAIWNVVNWKEGDERYTDAVQKGVDAGLNVL</sequence>
<feature type="binding site" evidence="7">
    <location>
        <position position="137"/>
    </location>
    <ligand>
        <name>Mn(2+)</name>
        <dbReference type="ChEBI" id="CHEBI:29035"/>
    </ligand>
</feature>
<evidence type="ECO:0000256" key="3">
    <source>
        <dbReference type="ARBA" id="ARBA00022723"/>
    </source>
</evidence>
<evidence type="ECO:0000313" key="10">
    <source>
        <dbReference type="Proteomes" id="UP000294933"/>
    </source>
</evidence>
<dbReference type="InterPro" id="IPR019832">
    <property type="entry name" value="Mn/Fe_SOD_C"/>
</dbReference>
<accession>A0A4Y7QL93</accession>
<dbReference type="GO" id="GO:0005739">
    <property type="term" value="C:mitochondrion"/>
    <property type="evidence" value="ECO:0007669"/>
    <property type="project" value="TreeGrafter"/>
</dbReference>
<dbReference type="InterPro" id="IPR019833">
    <property type="entry name" value="Mn/Fe_SOD_BS"/>
</dbReference>
<feature type="binding site" evidence="7">
    <location>
        <position position="40"/>
    </location>
    <ligand>
        <name>Mn(2+)</name>
        <dbReference type="ChEBI" id="CHEBI:29035"/>
    </ligand>
</feature>
<dbReference type="PIRSF" id="PIRSF000349">
    <property type="entry name" value="SODismutase"/>
    <property type="match status" value="1"/>
</dbReference>
<dbReference type="EC" id="1.15.1.1" evidence="2"/>
<evidence type="ECO:0000256" key="7">
    <source>
        <dbReference type="PIRSR" id="PIRSR000349-1"/>
    </source>
</evidence>
<dbReference type="Gene3D" id="3.55.40.20">
    <property type="entry name" value="Iron/manganese superoxide dismutase, C-terminal domain"/>
    <property type="match status" value="1"/>
</dbReference>
<dbReference type="InterPro" id="IPR036314">
    <property type="entry name" value="SOD_C_sf"/>
</dbReference>
<keyword evidence="10" id="KW-1185">Reference proteome</keyword>
<comment type="catalytic activity">
    <reaction evidence="6">
        <text>2 superoxide + 2 H(+) = H2O2 + O2</text>
        <dbReference type="Rhea" id="RHEA:20696"/>
        <dbReference type="ChEBI" id="CHEBI:15378"/>
        <dbReference type="ChEBI" id="CHEBI:15379"/>
        <dbReference type="ChEBI" id="CHEBI:16240"/>
        <dbReference type="ChEBI" id="CHEBI:18421"/>
        <dbReference type="EC" id="1.15.1.1"/>
    </reaction>
</comment>
<dbReference type="OrthoDB" id="239262at2759"/>
<evidence type="ECO:0000256" key="1">
    <source>
        <dbReference type="ARBA" id="ARBA00008714"/>
    </source>
</evidence>
<dbReference type="SUPFAM" id="SSF54719">
    <property type="entry name" value="Fe,Mn superoxide dismutase (SOD), C-terminal domain"/>
    <property type="match status" value="1"/>
</dbReference>
<evidence type="ECO:0000256" key="4">
    <source>
        <dbReference type="ARBA" id="ARBA00022862"/>
    </source>
</evidence>
<evidence type="ECO:0000313" key="9">
    <source>
        <dbReference type="EMBL" id="TDL27680.1"/>
    </source>
</evidence>
<evidence type="ECO:0000256" key="2">
    <source>
        <dbReference type="ARBA" id="ARBA00012682"/>
    </source>
</evidence>
<dbReference type="STRING" id="50990.A0A4Y7QL93"/>
<dbReference type="Proteomes" id="UP000294933">
    <property type="component" value="Unassembled WGS sequence"/>
</dbReference>
<reference evidence="9 10" key="1">
    <citation type="submission" date="2018-06" db="EMBL/GenBank/DDBJ databases">
        <title>A transcriptomic atlas of mushroom development highlights an independent origin of complex multicellularity.</title>
        <authorList>
            <consortium name="DOE Joint Genome Institute"/>
            <person name="Krizsan K."/>
            <person name="Almasi E."/>
            <person name="Merenyi Z."/>
            <person name="Sahu N."/>
            <person name="Viragh M."/>
            <person name="Koszo T."/>
            <person name="Mondo S."/>
            <person name="Kiss B."/>
            <person name="Balint B."/>
            <person name="Kues U."/>
            <person name="Barry K."/>
            <person name="Hegedus J.C."/>
            <person name="Henrissat B."/>
            <person name="Johnson J."/>
            <person name="Lipzen A."/>
            <person name="Ohm R."/>
            <person name="Nagy I."/>
            <person name="Pangilinan J."/>
            <person name="Yan J."/>
            <person name="Xiong Y."/>
            <person name="Grigoriev I.V."/>
            <person name="Hibbett D.S."/>
            <person name="Nagy L.G."/>
        </authorList>
    </citation>
    <scope>NUCLEOTIDE SEQUENCE [LARGE SCALE GENOMIC DNA]</scope>
    <source>
        <strain evidence="9 10">SZMC22713</strain>
    </source>
</reference>
<dbReference type="PROSITE" id="PS00088">
    <property type="entry name" value="SOD_MN"/>
    <property type="match status" value="1"/>
</dbReference>
<dbReference type="InterPro" id="IPR036324">
    <property type="entry name" value="Mn/Fe_SOD_N_sf"/>
</dbReference>
<organism evidence="9 10">
    <name type="scientific">Rickenella mellea</name>
    <dbReference type="NCBI Taxonomy" id="50990"/>
    <lineage>
        <taxon>Eukaryota</taxon>
        <taxon>Fungi</taxon>
        <taxon>Dikarya</taxon>
        <taxon>Basidiomycota</taxon>
        <taxon>Agaricomycotina</taxon>
        <taxon>Agaricomycetes</taxon>
        <taxon>Hymenochaetales</taxon>
        <taxon>Rickenellaceae</taxon>
        <taxon>Rickenella</taxon>
    </lineage>
</organism>
<feature type="domain" description="Manganese/iron superoxide dismutase C-terminal" evidence="8">
    <location>
        <begin position="82"/>
        <end position="164"/>
    </location>
</feature>
<dbReference type="Pfam" id="PF02777">
    <property type="entry name" value="Sod_Fe_C"/>
    <property type="match status" value="1"/>
</dbReference>
<keyword evidence="4" id="KW-0049">Antioxidant</keyword>
<dbReference type="PANTHER" id="PTHR11404">
    <property type="entry name" value="SUPEROXIDE DISMUTASE 2"/>
    <property type="match status" value="1"/>
</dbReference>